<name>A0A8S5TTF1_9CAUD</name>
<dbReference type="EMBL" id="BK015927">
    <property type="protein sequence ID" value="DAF85490.1"/>
    <property type="molecule type" value="Genomic_DNA"/>
</dbReference>
<keyword evidence="1" id="KW-1133">Transmembrane helix</keyword>
<keyword evidence="1" id="KW-0472">Membrane</keyword>
<sequence length="54" mass="6449">MSVYYVNVLKSTFCCDNVLHLYLLLTVSVYLIYLTIYQKYLHKSILLCQYSTFI</sequence>
<feature type="transmembrane region" description="Helical" evidence="1">
    <location>
        <begin position="20"/>
        <end position="37"/>
    </location>
</feature>
<evidence type="ECO:0000313" key="2">
    <source>
        <dbReference type="EMBL" id="DAF85490.1"/>
    </source>
</evidence>
<organism evidence="2">
    <name type="scientific">Siphoviridae sp. ct5jB2</name>
    <dbReference type="NCBI Taxonomy" id="2825337"/>
    <lineage>
        <taxon>Viruses</taxon>
        <taxon>Duplodnaviria</taxon>
        <taxon>Heunggongvirae</taxon>
        <taxon>Uroviricota</taxon>
        <taxon>Caudoviricetes</taxon>
    </lineage>
</organism>
<keyword evidence="1" id="KW-0812">Transmembrane</keyword>
<proteinExistence type="predicted"/>
<accession>A0A8S5TTF1</accession>
<protein>
    <submittedName>
        <fullName evidence="2">Uncharacterized protein</fullName>
    </submittedName>
</protein>
<reference evidence="2" key="1">
    <citation type="journal article" date="2021" name="Proc. Natl. Acad. Sci. U.S.A.">
        <title>A Catalog of Tens of Thousands of Viruses from Human Metagenomes Reveals Hidden Associations with Chronic Diseases.</title>
        <authorList>
            <person name="Tisza M.J."/>
            <person name="Buck C.B."/>
        </authorList>
    </citation>
    <scope>NUCLEOTIDE SEQUENCE</scope>
    <source>
        <strain evidence="2">Ct5jB2</strain>
    </source>
</reference>
<evidence type="ECO:0000256" key="1">
    <source>
        <dbReference type="SAM" id="Phobius"/>
    </source>
</evidence>